<dbReference type="GO" id="GO:0032259">
    <property type="term" value="P:methylation"/>
    <property type="evidence" value="ECO:0007669"/>
    <property type="project" value="UniProtKB-KW"/>
</dbReference>
<name>A0A451A8C6_9GAMM</name>
<feature type="domain" description="Methyltransferase" evidence="3">
    <location>
        <begin position="57"/>
        <end position="143"/>
    </location>
</feature>
<dbReference type="Gene3D" id="3.40.50.150">
    <property type="entry name" value="Vaccinia Virus protein VP39"/>
    <property type="match status" value="1"/>
</dbReference>
<dbReference type="CDD" id="cd02440">
    <property type="entry name" value="AdoMet_MTases"/>
    <property type="match status" value="1"/>
</dbReference>
<organism evidence="4">
    <name type="scientific">Candidatus Kentrum sp. TUN</name>
    <dbReference type="NCBI Taxonomy" id="2126343"/>
    <lineage>
        <taxon>Bacteria</taxon>
        <taxon>Pseudomonadati</taxon>
        <taxon>Pseudomonadota</taxon>
        <taxon>Gammaproteobacteria</taxon>
        <taxon>Candidatus Kentrum</taxon>
    </lineage>
</organism>
<dbReference type="PANTHER" id="PTHR43861">
    <property type="entry name" value="TRANS-ACONITATE 2-METHYLTRANSFERASE-RELATED"/>
    <property type="match status" value="1"/>
</dbReference>
<protein>
    <submittedName>
        <fullName evidence="4">Methyltransferase domain-containing protein</fullName>
    </submittedName>
</protein>
<proteinExistence type="predicted"/>
<dbReference type="GO" id="GO:0008168">
    <property type="term" value="F:methyltransferase activity"/>
    <property type="evidence" value="ECO:0007669"/>
    <property type="project" value="UniProtKB-KW"/>
</dbReference>
<gene>
    <name evidence="5" type="ORF">BECKTUN1418E_GA0071001_13021</name>
    <name evidence="4" type="ORF">BECKTUN1418F_GA0071002_12981</name>
</gene>
<evidence type="ECO:0000313" key="4">
    <source>
        <dbReference type="EMBL" id="VFK62287.1"/>
    </source>
</evidence>
<keyword evidence="2 4" id="KW-0808">Transferase</keyword>
<dbReference type="Pfam" id="PF13649">
    <property type="entry name" value="Methyltransf_25"/>
    <property type="match status" value="1"/>
</dbReference>
<dbReference type="EMBL" id="CAADFY010000298">
    <property type="protein sequence ID" value="VFK62287.1"/>
    <property type="molecule type" value="Genomic_DNA"/>
</dbReference>
<keyword evidence="1 4" id="KW-0489">Methyltransferase</keyword>
<reference evidence="4" key="1">
    <citation type="submission" date="2019-02" db="EMBL/GenBank/DDBJ databases">
        <authorList>
            <person name="Gruber-Vodicka R. H."/>
            <person name="Seah K. B. B."/>
        </authorList>
    </citation>
    <scope>NUCLEOTIDE SEQUENCE</scope>
    <source>
        <strain evidence="5">BECK_BY2</strain>
        <strain evidence="4">BECK_BY3</strain>
    </source>
</reference>
<dbReference type="EMBL" id="CAADFV010000302">
    <property type="protein sequence ID" value="VFK71819.1"/>
    <property type="molecule type" value="Genomic_DNA"/>
</dbReference>
<evidence type="ECO:0000313" key="5">
    <source>
        <dbReference type="EMBL" id="VFK71819.1"/>
    </source>
</evidence>
<sequence length="261" mass="29489">MTSNTAPLGKMNPDNPIENLLYRHPDLYDRVYSVDGSLPAMCGHLFEHYLSTPPASILDIGCGTGRELKALSRTCLGCIGVDYSPEMIAFARSKYPELDFRVGDMYSLRLGRTFDAITCLGAAMTYALTAEAIDNVLDTFAAHAHRGTLLILELINGARYLATDGFKEQTAFTFKPDDDIAGERSASYAFQRRQQRLTRKRIWHIPGKAPIEDYCEYRLFFPAELEHLLIGKGFRVLDMFDNRELKKNDLAEEWLYVAAIK</sequence>
<accession>A0A451A8C6</accession>
<dbReference type="InterPro" id="IPR041698">
    <property type="entry name" value="Methyltransf_25"/>
</dbReference>
<dbReference type="PANTHER" id="PTHR43861:SF1">
    <property type="entry name" value="TRANS-ACONITATE 2-METHYLTRANSFERASE"/>
    <property type="match status" value="1"/>
</dbReference>
<dbReference type="AlphaFoldDB" id="A0A451A8C6"/>
<dbReference type="Gene3D" id="2.20.130.10">
    <property type="entry name" value="CAC2371-like domains"/>
    <property type="match status" value="1"/>
</dbReference>
<dbReference type="SUPFAM" id="SSF53335">
    <property type="entry name" value="S-adenosyl-L-methionine-dependent methyltransferases"/>
    <property type="match status" value="1"/>
</dbReference>
<evidence type="ECO:0000256" key="2">
    <source>
        <dbReference type="ARBA" id="ARBA00022679"/>
    </source>
</evidence>
<dbReference type="InterPro" id="IPR029063">
    <property type="entry name" value="SAM-dependent_MTases_sf"/>
</dbReference>
<evidence type="ECO:0000259" key="3">
    <source>
        <dbReference type="Pfam" id="PF13649"/>
    </source>
</evidence>
<evidence type="ECO:0000256" key="1">
    <source>
        <dbReference type="ARBA" id="ARBA00022603"/>
    </source>
</evidence>